<evidence type="ECO:0000256" key="1">
    <source>
        <dbReference type="ARBA" id="ARBA00004651"/>
    </source>
</evidence>
<reference evidence="10" key="1">
    <citation type="submission" date="2012-09" db="EMBL/GenBank/DDBJ databases">
        <authorList>
            <person name="Martin A.A."/>
        </authorList>
    </citation>
    <scope>NUCLEOTIDE SEQUENCE</scope>
</reference>
<evidence type="ECO:0000313" key="10">
    <source>
        <dbReference type="Proteomes" id="UP000035642"/>
    </source>
</evidence>
<evidence type="ECO:0000256" key="4">
    <source>
        <dbReference type="ARBA" id="ARBA00022989"/>
    </source>
</evidence>
<keyword evidence="7" id="KW-0675">Receptor</keyword>
<dbReference type="PANTHER" id="PTHR24247">
    <property type="entry name" value="5-HYDROXYTRYPTAMINE RECEPTOR"/>
    <property type="match status" value="1"/>
</dbReference>
<evidence type="ECO:0000256" key="5">
    <source>
        <dbReference type="ARBA" id="ARBA00023040"/>
    </source>
</evidence>
<dbReference type="GO" id="GO:0016907">
    <property type="term" value="F:G protein-coupled acetylcholine receptor activity"/>
    <property type="evidence" value="ECO:0007669"/>
    <property type="project" value="TreeGrafter"/>
</dbReference>
<reference evidence="11" key="2">
    <citation type="submission" date="2017-02" db="UniProtKB">
        <authorList>
            <consortium name="WormBaseParasite"/>
        </authorList>
    </citation>
    <scope>IDENTIFICATION</scope>
</reference>
<evidence type="ECO:0000256" key="6">
    <source>
        <dbReference type="ARBA" id="ARBA00023136"/>
    </source>
</evidence>
<keyword evidence="4" id="KW-1133">Transmembrane helix</keyword>
<keyword evidence="8" id="KW-0807">Transducer</keyword>
<dbReference type="WBParaSite" id="ACAC_0000876901-mRNA-1">
    <property type="protein sequence ID" value="ACAC_0000876901-mRNA-1"/>
    <property type="gene ID" value="ACAC_0000876901"/>
</dbReference>
<dbReference type="SUPFAM" id="SSF81321">
    <property type="entry name" value="Family A G protein-coupled receptor-like"/>
    <property type="match status" value="1"/>
</dbReference>
<evidence type="ECO:0000256" key="8">
    <source>
        <dbReference type="ARBA" id="ARBA00023224"/>
    </source>
</evidence>
<keyword evidence="3" id="KW-0812">Transmembrane</keyword>
<dbReference type="PROSITE" id="PS50262">
    <property type="entry name" value="G_PROTEIN_RECEP_F1_2"/>
    <property type="match status" value="1"/>
</dbReference>
<keyword evidence="5" id="KW-0297">G-protein coupled receptor</keyword>
<name>A0A0K0DDG9_ANGCA</name>
<dbReference type="PANTHER" id="PTHR24247:SF191">
    <property type="entry name" value="MUSCARINIC ACETYLCHOLINE RECEPTOR, B-TYPE, ISOFORM A"/>
    <property type="match status" value="1"/>
</dbReference>
<evidence type="ECO:0000259" key="9">
    <source>
        <dbReference type="PROSITE" id="PS50262"/>
    </source>
</evidence>
<dbReference type="Proteomes" id="UP000035642">
    <property type="component" value="Unassembled WGS sequence"/>
</dbReference>
<evidence type="ECO:0000313" key="11">
    <source>
        <dbReference type="WBParaSite" id="ACAC_0000876901-mRNA-1"/>
    </source>
</evidence>
<proteinExistence type="predicted"/>
<sequence length="150" mass="17296">MAILSIVTVVGNLAVLLSYYLDKNIRQPSNYFIFSLAVSDLEINQYELNNTYLYEKNFTNRRRKSWCIYEWIGTELLHCVIEERTAGVIELMNSTGIAVNRTNYPMETKALAYNVLCQQEIYRADVLNGPIGRNERMKKKDNVAVKTALC</sequence>
<keyword evidence="2" id="KW-1003">Cell membrane</keyword>
<dbReference type="GO" id="GO:0004993">
    <property type="term" value="F:G protein-coupled serotonin receptor activity"/>
    <property type="evidence" value="ECO:0007669"/>
    <property type="project" value="TreeGrafter"/>
</dbReference>
<feature type="domain" description="G-protein coupled receptors family 1 profile" evidence="9">
    <location>
        <begin position="11"/>
        <end position="41"/>
    </location>
</feature>
<evidence type="ECO:0000256" key="7">
    <source>
        <dbReference type="ARBA" id="ARBA00023170"/>
    </source>
</evidence>
<dbReference type="GO" id="GO:0030425">
    <property type="term" value="C:dendrite"/>
    <property type="evidence" value="ECO:0007669"/>
    <property type="project" value="TreeGrafter"/>
</dbReference>
<keyword evidence="6" id="KW-0472">Membrane</keyword>
<keyword evidence="10" id="KW-1185">Reference proteome</keyword>
<comment type="subcellular location">
    <subcellularLocation>
        <location evidence="1">Cell membrane</location>
        <topology evidence="1">Multi-pass membrane protein</topology>
    </subcellularLocation>
</comment>
<organism evidence="10 11">
    <name type="scientific">Angiostrongylus cantonensis</name>
    <name type="common">Rat lungworm</name>
    <dbReference type="NCBI Taxonomy" id="6313"/>
    <lineage>
        <taxon>Eukaryota</taxon>
        <taxon>Metazoa</taxon>
        <taxon>Ecdysozoa</taxon>
        <taxon>Nematoda</taxon>
        <taxon>Chromadorea</taxon>
        <taxon>Rhabditida</taxon>
        <taxon>Rhabditina</taxon>
        <taxon>Rhabditomorpha</taxon>
        <taxon>Strongyloidea</taxon>
        <taxon>Metastrongylidae</taxon>
        <taxon>Angiostrongylus</taxon>
    </lineage>
</organism>
<dbReference type="GO" id="GO:0007187">
    <property type="term" value="P:G protein-coupled receptor signaling pathway, coupled to cyclic nucleotide second messenger"/>
    <property type="evidence" value="ECO:0007669"/>
    <property type="project" value="TreeGrafter"/>
</dbReference>
<dbReference type="GO" id="GO:0045202">
    <property type="term" value="C:synapse"/>
    <property type="evidence" value="ECO:0007669"/>
    <property type="project" value="TreeGrafter"/>
</dbReference>
<dbReference type="Gene3D" id="1.20.1070.10">
    <property type="entry name" value="Rhodopsin 7-helix transmembrane proteins"/>
    <property type="match status" value="1"/>
</dbReference>
<dbReference type="STRING" id="6313.A0A0K0DDG9"/>
<dbReference type="GO" id="GO:0005886">
    <property type="term" value="C:plasma membrane"/>
    <property type="evidence" value="ECO:0007669"/>
    <property type="project" value="UniProtKB-SubCell"/>
</dbReference>
<dbReference type="InterPro" id="IPR017452">
    <property type="entry name" value="GPCR_Rhodpsn_7TM"/>
</dbReference>
<evidence type="ECO:0000256" key="3">
    <source>
        <dbReference type="ARBA" id="ARBA00022692"/>
    </source>
</evidence>
<dbReference type="AlphaFoldDB" id="A0A0K0DDG9"/>
<accession>A0A0K0DDG9</accession>
<evidence type="ECO:0000256" key="2">
    <source>
        <dbReference type="ARBA" id="ARBA00022475"/>
    </source>
</evidence>
<dbReference type="GO" id="GO:0007197">
    <property type="term" value="P:adenylate cyclase-inhibiting G protein-coupled acetylcholine receptor signaling pathway"/>
    <property type="evidence" value="ECO:0007669"/>
    <property type="project" value="TreeGrafter"/>
</dbReference>
<protein>
    <submittedName>
        <fullName evidence="11">G_PROTEIN_RECEP_F1_2 domain-containing protein</fullName>
    </submittedName>
</protein>